<accession>A0ABU1UKK1</accession>
<gene>
    <name evidence="2" type="ORF">J2X11_000530</name>
</gene>
<dbReference type="Proteomes" id="UP001257739">
    <property type="component" value="Unassembled WGS sequence"/>
</dbReference>
<dbReference type="RefSeq" id="WP_309966483.1">
    <property type="nucleotide sequence ID" value="NZ_JAVDWH010000001.1"/>
</dbReference>
<dbReference type="EMBL" id="JAVDWH010000001">
    <property type="protein sequence ID" value="MDR7085691.1"/>
    <property type="molecule type" value="Genomic_DNA"/>
</dbReference>
<comment type="caution">
    <text evidence="2">The sequence shown here is derived from an EMBL/GenBank/DDBJ whole genome shotgun (WGS) entry which is preliminary data.</text>
</comment>
<organism evidence="2 3">
    <name type="scientific">Aeromicrobium panaciterrae</name>
    <dbReference type="NCBI Taxonomy" id="363861"/>
    <lineage>
        <taxon>Bacteria</taxon>
        <taxon>Bacillati</taxon>
        <taxon>Actinomycetota</taxon>
        <taxon>Actinomycetes</taxon>
        <taxon>Propionibacteriales</taxon>
        <taxon>Nocardioidaceae</taxon>
        <taxon>Aeromicrobium</taxon>
    </lineage>
</organism>
<protein>
    <recommendedName>
        <fullName evidence="4">DUF1461 domain-containing protein</fullName>
    </recommendedName>
</protein>
<evidence type="ECO:0000313" key="2">
    <source>
        <dbReference type="EMBL" id="MDR7085691.1"/>
    </source>
</evidence>
<evidence type="ECO:0008006" key="4">
    <source>
        <dbReference type="Google" id="ProtNLM"/>
    </source>
</evidence>
<keyword evidence="1" id="KW-0812">Transmembrane</keyword>
<keyword evidence="3" id="KW-1185">Reference proteome</keyword>
<feature type="transmembrane region" description="Helical" evidence="1">
    <location>
        <begin position="171"/>
        <end position="187"/>
    </location>
</feature>
<keyword evidence="1" id="KW-1133">Transmembrane helix</keyword>
<reference evidence="2 3" key="1">
    <citation type="submission" date="2023-07" db="EMBL/GenBank/DDBJ databases">
        <title>Sorghum-associated microbial communities from plants grown in Nebraska, USA.</title>
        <authorList>
            <person name="Schachtman D."/>
        </authorList>
    </citation>
    <scope>NUCLEOTIDE SEQUENCE [LARGE SCALE GENOMIC DNA]</scope>
    <source>
        <strain evidence="2 3">BE248</strain>
    </source>
</reference>
<sequence length="273" mass="28607">MRRLIATGCVVIAMLAAIVTLPLAWVASNIADEDGYVAFTSPMGSDPELQKAFAEYLTDYFVREQGLPSAVQPTAAKVLAGAAANTANAPGFTKAWEQSQRSSHRLMFGPKANQDRLAVDLGPLADFVVDHAASGLPVALPKPGKIVLQVNNESQREAIDQIQATNHRSQVGWIVVAAAAALSLLFAKRRSTGLAWLGAGALGVAALLKAATSYGVPNILDKTPSPSGFARTLQKLLADRAADSLSQWLVWLTIAGIAAIVAGVLLRVSSGKS</sequence>
<feature type="transmembrane region" description="Helical" evidence="1">
    <location>
        <begin position="194"/>
        <end position="216"/>
    </location>
</feature>
<evidence type="ECO:0000256" key="1">
    <source>
        <dbReference type="SAM" id="Phobius"/>
    </source>
</evidence>
<evidence type="ECO:0000313" key="3">
    <source>
        <dbReference type="Proteomes" id="UP001257739"/>
    </source>
</evidence>
<feature type="transmembrane region" description="Helical" evidence="1">
    <location>
        <begin position="248"/>
        <end position="268"/>
    </location>
</feature>
<proteinExistence type="predicted"/>
<name>A0ABU1UKK1_9ACTN</name>
<keyword evidence="1" id="KW-0472">Membrane</keyword>